<sequence length="214" mass="24180">MKILERYGFYLLIIAVISELVLPFVLGRYIKGYSQVEMLISNFGETGMPTKTAFKIWEIINGTLFVLAAPAFYAHFNQTSHSLSMWIAICIVIFGIGDCIITGLVDRASSADEVGFASMLHNFASGAGFLALLIGTFLLIWLFYLQQNNAMVITLIVIFLISGFFMLLFALPKIPFVNTFQISHRGLWQRLNLLFLYLPFFIVAVKNLPVFKNR</sequence>
<dbReference type="InterPro" id="IPR009339">
    <property type="entry name" value="DUF998"/>
</dbReference>
<comment type="caution">
    <text evidence="2">The sequence shown here is derived from an EMBL/GenBank/DDBJ whole genome shotgun (WGS) entry which is preliminary data.</text>
</comment>
<protein>
    <recommendedName>
        <fullName evidence="4">DUF998 domain-containing protein</fullName>
    </recommendedName>
</protein>
<feature type="transmembrane region" description="Helical" evidence="1">
    <location>
        <begin position="152"/>
        <end position="171"/>
    </location>
</feature>
<feature type="transmembrane region" description="Helical" evidence="1">
    <location>
        <begin position="125"/>
        <end position="145"/>
    </location>
</feature>
<name>A0A0R2CZE5_9LACO</name>
<organism evidence="2 3">
    <name type="scientific">Lentilactobacillus senioris DSM 24302 = JCM 17472</name>
    <dbReference type="NCBI Taxonomy" id="1423802"/>
    <lineage>
        <taxon>Bacteria</taxon>
        <taxon>Bacillati</taxon>
        <taxon>Bacillota</taxon>
        <taxon>Bacilli</taxon>
        <taxon>Lactobacillales</taxon>
        <taxon>Lactobacillaceae</taxon>
        <taxon>Lentilactobacillus</taxon>
    </lineage>
</organism>
<keyword evidence="3" id="KW-1185">Reference proteome</keyword>
<evidence type="ECO:0000256" key="1">
    <source>
        <dbReference type="SAM" id="Phobius"/>
    </source>
</evidence>
<dbReference type="PATRIC" id="fig|1423802.4.peg.868"/>
<accession>A0A0R2CZE5</accession>
<evidence type="ECO:0000313" key="2">
    <source>
        <dbReference type="EMBL" id="KRM93190.1"/>
    </source>
</evidence>
<dbReference type="AlphaFoldDB" id="A0A0R2CZE5"/>
<proteinExistence type="predicted"/>
<feature type="transmembrane region" description="Helical" evidence="1">
    <location>
        <begin position="7"/>
        <end position="30"/>
    </location>
</feature>
<feature type="transmembrane region" description="Helical" evidence="1">
    <location>
        <begin position="83"/>
        <end position="105"/>
    </location>
</feature>
<evidence type="ECO:0000313" key="3">
    <source>
        <dbReference type="Proteomes" id="UP000051256"/>
    </source>
</evidence>
<dbReference type="Proteomes" id="UP000051256">
    <property type="component" value="Unassembled WGS sequence"/>
</dbReference>
<feature type="transmembrane region" description="Helical" evidence="1">
    <location>
        <begin position="56"/>
        <end position="76"/>
    </location>
</feature>
<gene>
    <name evidence="2" type="ORF">FC56_GL000855</name>
</gene>
<dbReference type="Pfam" id="PF06197">
    <property type="entry name" value="DUF998"/>
    <property type="match status" value="1"/>
</dbReference>
<evidence type="ECO:0008006" key="4">
    <source>
        <dbReference type="Google" id="ProtNLM"/>
    </source>
</evidence>
<dbReference type="RefSeq" id="WP_054670566.1">
    <property type="nucleotide sequence ID" value="NZ_AYZR01000009.1"/>
</dbReference>
<keyword evidence="1" id="KW-0812">Transmembrane</keyword>
<feature type="transmembrane region" description="Helical" evidence="1">
    <location>
        <begin position="191"/>
        <end position="211"/>
    </location>
</feature>
<keyword evidence="1" id="KW-0472">Membrane</keyword>
<keyword evidence="1" id="KW-1133">Transmembrane helix</keyword>
<reference evidence="2 3" key="1">
    <citation type="journal article" date="2015" name="Genome Announc.">
        <title>Expanding the biotechnology potential of lactobacilli through comparative genomics of 213 strains and associated genera.</title>
        <authorList>
            <person name="Sun Z."/>
            <person name="Harris H.M."/>
            <person name="McCann A."/>
            <person name="Guo C."/>
            <person name="Argimon S."/>
            <person name="Zhang W."/>
            <person name="Yang X."/>
            <person name="Jeffery I.B."/>
            <person name="Cooney J.C."/>
            <person name="Kagawa T.F."/>
            <person name="Liu W."/>
            <person name="Song Y."/>
            <person name="Salvetti E."/>
            <person name="Wrobel A."/>
            <person name="Rasinkangas P."/>
            <person name="Parkhill J."/>
            <person name="Rea M.C."/>
            <person name="O'Sullivan O."/>
            <person name="Ritari J."/>
            <person name="Douillard F.P."/>
            <person name="Paul Ross R."/>
            <person name="Yang R."/>
            <person name="Briner A.E."/>
            <person name="Felis G.E."/>
            <person name="de Vos W.M."/>
            <person name="Barrangou R."/>
            <person name="Klaenhammer T.R."/>
            <person name="Caufield P.W."/>
            <person name="Cui Y."/>
            <person name="Zhang H."/>
            <person name="O'Toole P.W."/>
        </authorList>
    </citation>
    <scope>NUCLEOTIDE SEQUENCE [LARGE SCALE GENOMIC DNA]</scope>
    <source>
        <strain evidence="2 3">DSM 24302</strain>
    </source>
</reference>
<dbReference type="EMBL" id="AYZR01000009">
    <property type="protein sequence ID" value="KRM93190.1"/>
    <property type="molecule type" value="Genomic_DNA"/>
</dbReference>